<proteinExistence type="predicted"/>
<evidence type="ECO:0000256" key="1">
    <source>
        <dbReference type="SAM" id="SignalP"/>
    </source>
</evidence>
<dbReference type="AlphaFoldDB" id="A0A5C5U5E9"/>
<dbReference type="RefSeq" id="WP_146386692.1">
    <property type="nucleotide sequence ID" value="NZ_VOHK01000003.1"/>
</dbReference>
<sequence>MVEADHTDRHHTHQEIDAMNLPLRALVQCSALSLLALACASALAQRAAVPVSPAGAATGYADYLPGCKQRLGVGYPDAERRCKAQWEKAQAAMPLAEAIHQALGLAAKGVPDAALPQSLTRVAWLGPAGAGAPREGRIGDLAVQLPGRDDEGRPQPRLLVFQKWAEPDGEVPLVVALPEALHARGDALEQIGCWGGGGSGVKVFRLTGGGSGGRAFALQINSNFGRAGNDTTIRVALDGHIPTREQLQAKYEYYNACD</sequence>
<evidence type="ECO:0000313" key="3">
    <source>
        <dbReference type="Proteomes" id="UP000319980"/>
    </source>
</evidence>
<dbReference type="Proteomes" id="UP000319980">
    <property type="component" value="Unassembled WGS sequence"/>
</dbReference>
<evidence type="ECO:0008006" key="4">
    <source>
        <dbReference type="Google" id="ProtNLM"/>
    </source>
</evidence>
<reference evidence="2 3" key="1">
    <citation type="journal article" date="2008" name="Int. J. Syst. Evol. Microbiol.">
        <title>Luteimonas marina sp. nov., isolated from seawater.</title>
        <authorList>
            <person name="Baik K.S."/>
            <person name="Park S.C."/>
            <person name="Kim M.S."/>
            <person name="Kim E.M."/>
            <person name="Park C."/>
            <person name="Chun J."/>
            <person name="Seong C.N."/>
        </authorList>
    </citation>
    <scope>NUCLEOTIDE SEQUENCE [LARGE SCALE GENOMIC DNA]</scope>
    <source>
        <strain evidence="2 3">FR1330</strain>
    </source>
</reference>
<accession>A0A5C5U5E9</accession>
<keyword evidence="1" id="KW-0732">Signal</keyword>
<evidence type="ECO:0000313" key="2">
    <source>
        <dbReference type="EMBL" id="TWT21194.1"/>
    </source>
</evidence>
<keyword evidence="3" id="KW-1185">Reference proteome</keyword>
<feature type="signal peptide" evidence="1">
    <location>
        <begin position="1"/>
        <end position="44"/>
    </location>
</feature>
<name>A0A5C5U5E9_9GAMM</name>
<protein>
    <recommendedName>
        <fullName evidence="4">DUF1311 domain-containing protein</fullName>
    </recommendedName>
</protein>
<feature type="chain" id="PRO_5023048300" description="DUF1311 domain-containing protein" evidence="1">
    <location>
        <begin position="45"/>
        <end position="258"/>
    </location>
</feature>
<gene>
    <name evidence="2" type="ORF">FQY83_07480</name>
</gene>
<dbReference type="EMBL" id="VOHK01000003">
    <property type="protein sequence ID" value="TWT21194.1"/>
    <property type="molecule type" value="Genomic_DNA"/>
</dbReference>
<comment type="caution">
    <text evidence="2">The sequence shown here is derived from an EMBL/GenBank/DDBJ whole genome shotgun (WGS) entry which is preliminary data.</text>
</comment>
<organism evidence="2 3">
    <name type="scientific">Luteimonas marina</name>
    <dbReference type="NCBI Taxonomy" id="488485"/>
    <lineage>
        <taxon>Bacteria</taxon>
        <taxon>Pseudomonadati</taxon>
        <taxon>Pseudomonadota</taxon>
        <taxon>Gammaproteobacteria</taxon>
        <taxon>Lysobacterales</taxon>
        <taxon>Lysobacteraceae</taxon>
        <taxon>Luteimonas</taxon>
    </lineage>
</organism>